<dbReference type="KEGG" id="aqu:105315264"/>
<dbReference type="PANTHER" id="PTHR14187">
    <property type="entry name" value="ALPHA KINASE/ELONGATION FACTOR 2 KINASE"/>
    <property type="match status" value="1"/>
</dbReference>
<dbReference type="PANTHER" id="PTHR14187:SF5">
    <property type="entry name" value="HEAT SHOCK 70 KDA PROTEIN 12A"/>
    <property type="match status" value="1"/>
</dbReference>
<evidence type="ECO:0008006" key="6">
    <source>
        <dbReference type="Google" id="ProtNLM"/>
    </source>
</evidence>
<dbReference type="Pfam" id="PF00012">
    <property type="entry name" value="HSP70"/>
    <property type="match status" value="1"/>
</dbReference>
<gene>
    <name evidence="4" type="primary">105315264</name>
</gene>
<reference evidence="4" key="2">
    <citation type="submission" date="2017-05" db="UniProtKB">
        <authorList>
            <consortium name="EnsemblMetazoa"/>
        </authorList>
    </citation>
    <scope>IDENTIFICATION</scope>
</reference>
<proteinExistence type="inferred from homology"/>
<dbReference type="EnsemblMetazoa" id="Aqu2.1.10055_001">
    <property type="protein sequence ID" value="Aqu2.1.10055_001"/>
    <property type="gene ID" value="Aqu2.1.10055"/>
</dbReference>
<dbReference type="InParanoid" id="A0A1X7T6A7"/>
<dbReference type="InterPro" id="IPR013126">
    <property type="entry name" value="Hsp_70_fam"/>
</dbReference>
<dbReference type="Gene3D" id="3.30.420.40">
    <property type="match status" value="2"/>
</dbReference>
<dbReference type="SUPFAM" id="SSF53067">
    <property type="entry name" value="Actin-like ATPase domain"/>
    <property type="match status" value="2"/>
</dbReference>
<evidence type="ECO:0000256" key="3">
    <source>
        <dbReference type="ARBA" id="ARBA00022840"/>
    </source>
</evidence>
<keyword evidence="3" id="KW-0067">ATP-binding</keyword>
<keyword evidence="2" id="KW-0547">Nucleotide-binding</keyword>
<dbReference type="OMA" id="SSTHFIC"/>
<name>A0A1X7T6A7_AMPQE</name>
<dbReference type="STRING" id="400682.A0A1X7T6A7"/>
<dbReference type="OrthoDB" id="2963168at2759"/>
<reference evidence="5" key="1">
    <citation type="journal article" date="2010" name="Nature">
        <title>The Amphimedon queenslandica genome and the evolution of animal complexity.</title>
        <authorList>
            <person name="Srivastava M."/>
            <person name="Simakov O."/>
            <person name="Chapman J."/>
            <person name="Fahey B."/>
            <person name="Gauthier M.E."/>
            <person name="Mitros T."/>
            <person name="Richards G.S."/>
            <person name="Conaco C."/>
            <person name="Dacre M."/>
            <person name="Hellsten U."/>
            <person name="Larroux C."/>
            <person name="Putnam N.H."/>
            <person name="Stanke M."/>
            <person name="Adamska M."/>
            <person name="Darling A."/>
            <person name="Degnan S.M."/>
            <person name="Oakley T.H."/>
            <person name="Plachetzki D.C."/>
            <person name="Zhai Y."/>
            <person name="Adamski M."/>
            <person name="Calcino A."/>
            <person name="Cummins S.F."/>
            <person name="Goodstein D.M."/>
            <person name="Harris C."/>
            <person name="Jackson D.J."/>
            <person name="Leys S.P."/>
            <person name="Shu S."/>
            <person name="Woodcroft B.J."/>
            <person name="Vervoort M."/>
            <person name="Kosik K.S."/>
            <person name="Manning G."/>
            <person name="Degnan B.M."/>
            <person name="Rokhsar D.S."/>
        </authorList>
    </citation>
    <scope>NUCLEOTIDE SEQUENCE [LARGE SCALE GENOMIC DNA]</scope>
</reference>
<dbReference type="AlphaFoldDB" id="A0A1X7T6A7"/>
<evidence type="ECO:0000256" key="2">
    <source>
        <dbReference type="ARBA" id="ARBA00022741"/>
    </source>
</evidence>
<accession>A0A1X7T6A7</accession>
<dbReference type="GO" id="GO:0005524">
    <property type="term" value="F:ATP binding"/>
    <property type="evidence" value="ECO:0007669"/>
    <property type="project" value="UniProtKB-KW"/>
</dbReference>
<evidence type="ECO:0000313" key="4">
    <source>
        <dbReference type="EnsemblMetazoa" id="Aqu2.1.10055_001"/>
    </source>
</evidence>
<dbReference type="CDD" id="cd10229">
    <property type="entry name" value="ASKHA_NBD_HSP70_HSPA12"/>
    <property type="match status" value="1"/>
</dbReference>
<dbReference type="InterPro" id="IPR043129">
    <property type="entry name" value="ATPase_NBD"/>
</dbReference>
<keyword evidence="5" id="KW-1185">Reference proteome</keyword>
<sequence length="621" mass="69664">MALSKGPLEPLSRAEKIPKAPPVLQTSKCIAAIDFGTSSLSVAYIAPTTGEDVKVVQLHSTLERVPNSILIRKDQKKEYKVIGIGHQAQSTYSDLEDDAHNFIYFERIKKLLARDQTLDRTTEVPSFTGGSYYLIEVIAFILTHLKEKLLIDHLKGNYKSSDFDWVITVPAIWKARARRMMREAAYMAGLTSDGPGITRFTSVGSPLPCPEEVNPEKLSLALEPEVAAIYAHKNSEVKGLRPQRYMVVDIGGGTVDITVHDKNTGRISVVQPPMGNNWGGTTVNEAFSMLLQEIVQDKGFEAFIESDASAQATLNKLFYEEFEERKKRFGNATDESIDKIVVTLPHAMMQFYCNDKLQQAAKFKIDYNPKKCSLSISFKVLEEKVFKPTIDKIMECVRAVFDNLKRDGIQIDIVYLVGGFGGCSFVSQKMEKAIAQHCDILNDNVECPIHPDLAVVKGAVMWRKDPNIIQSRVADATYGTGCGPGFDPLIHDKQYRYIDEDGEQYCGNVFNVFVLKGEEIKDEIYKTTLIPHSQKITQADTPIYCTTDDGVQYTVDKEGKLTVRKIGELILDIPNPDNVPRNERKYDVFMDFRGTEIQARAQYSITGKEVKTVCDFLSKQD</sequence>
<evidence type="ECO:0000256" key="1">
    <source>
        <dbReference type="ARBA" id="ARBA00007381"/>
    </source>
</evidence>
<protein>
    <recommendedName>
        <fullName evidence="6">Heat shock 70 kDa protein 12A</fullName>
    </recommendedName>
</protein>
<dbReference type="GO" id="GO:0140662">
    <property type="term" value="F:ATP-dependent protein folding chaperone"/>
    <property type="evidence" value="ECO:0007669"/>
    <property type="project" value="InterPro"/>
</dbReference>
<evidence type="ECO:0000313" key="5">
    <source>
        <dbReference type="Proteomes" id="UP000007879"/>
    </source>
</evidence>
<dbReference type="Gene3D" id="3.90.640.10">
    <property type="entry name" value="Actin, Chain A, domain 4"/>
    <property type="match status" value="1"/>
</dbReference>
<dbReference type="Proteomes" id="UP000007879">
    <property type="component" value="Unassembled WGS sequence"/>
</dbReference>
<comment type="similarity">
    <text evidence="1">Belongs to the heat shock protein 70 family.</text>
</comment>
<dbReference type="eggNOG" id="KOG0101">
    <property type="taxonomic scope" value="Eukaryota"/>
</dbReference>
<organism evidence="4">
    <name type="scientific">Amphimedon queenslandica</name>
    <name type="common">Sponge</name>
    <dbReference type="NCBI Taxonomy" id="400682"/>
    <lineage>
        <taxon>Eukaryota</taxon>
        <taxon>Metazoa</taxon>
        <taxon>Porifera</taxon>
        <taxon>Demospongiae</taxon>
        <taxon>Heteroscleromorpha</taxon>
        <taxon>Haplosclerida</taxon>
        <taxon>Niphatidae</taxon>
        <taxon>Amphimedon</taxon>
    </lineage>
</organism>
<dbReference type="EnsemblMetazoa" id="XM_020005614.1">
    <property type="protein sequence ID" value="XP_019861173.1"/>
    <property type="gene ID" value="LOC105315264"/>
</dbReference>